<feature type="region of interest" description="Disordered" evidence="1">
    <location>
        <begin position="144"/>
        <end position="166"/>
    </location>
</feature>
<evidence type="ECO:0000313" key="3">
    <source>
        <dbReference type="Proteomes" id="UP000582016"/>
    </source>
</evidence>
<gene>
    <name evidence="2" type="ORF">FPHYL_13212</name>
</gene>
<name>A0A8H5IFB7_9HYPO</name>
<accession>A0A8H5IFB7</accession>
<feature type="compositionally biased region" description="Polar residues" evidence="1">
    <location>
        <begin position="10"/>
        <end position="34"/>
    </location>
</feature>
<feature type="compositionally biased region" description="Basic and acidic residues" evidence="1">
    <location>
        <begin position="94"/>
        <end position="106"/>
    </location>
</feature>
<evidence type="ECO:0000256" key="1">
    <source>
        <dbReference type="SAM" id="MobiDB-lite"/>
    </source>
</evidence>
<feature type="region of interest" description="Disordered" evidence="1">
    <location>
        <begin position="1"/>
        <end position="122"/>
    </location>
</feature>
<dbReference type="AlphaFoldDB" id="A0A8H5IFB7"/>
<proteinExistence type="predicted"/>
<protein>
    <submittedName>
        <fullName evidence="2">Uncharacterized protein</fullName>
    </submittedName>
</protein>
<feature type="region of interest" description="Disordered" evidence="1">
    <location>
        <begin position="233"/>
        <end position="253"/>
    </location>
</feature>
<dbReference type="OrthoDB" id="5095611at2759"/>
<sequence length="279" mass="30900">MPPKFRNLDSVVQSDTVSGDPQASDDSSTPTLLQRATEESPSSPPIHSDQSPTRVPDTPRPSPHGQDLGHRRRSPSSIGGRLAAPPRRFPVINSRHDSQRSVDRTTGRVVRRRRRMGIARDNRRSGSFLQYVSPVKDLGRAISGVQQTSQPESRDRQPLATHPSQMLSRRNCPFLVRSWRGSSTPRVLFPIPEHHVIGQSIDTPRPQTSHPSTNSVTAPLAELIPELSRLSIDSQGSTNGRITDHDTPPSVRPNSLRYPGHVLYCDCSVCDMLNEPYSP</sequence>
<dbReference type="EMBL" id="JAAOAQ010000749">
    <property type="protein sequence ID" value="KAF5535379.1"/>
    <property type="molecule type" value="Genomic_DNA"/>
</dbReference>
<keyword evidence="3" id="KW-1185">Reference proteome</keyword>
<reference evidence="2 3" key="1">
    <citation type="submission" date="2020-05" db="EMBL/GenBank/DDBJ databases">
        <title>Identification and distribution of gene clusters putatively required for synthesis of sphingolipid metabolism inhibitors in phylogenetically diverse species of the filamentous fungus Fusarium.</title>
        <authorList>
            <person name="Kim H.-S."/>
            <person name="Busman M."/>
            <person name="Brown D.W."/>
            <person name="Divon H."/>
            <person name="Uhlig S."/>
            <person name="Proctor R.H."/>
        </authorList>
    </citation>
    <scope>NUCLEOTIDE SEQUENCE [LARGE SCALE GENOMIC DNA]</scope>
    <source>
        <strain evidence="2 3">NRRL 13617</strain>
    </source>
</reference>
<evidence type="ECO:0000313" key="2">
    <source>
        <dbReference type="EMBL" id="KAF5535379.1"/>
    </source>
</evidence>
<comment type="caution">
    <text evidence="2">The sequence shown here is derived from an EMBL/GenBank/DDBJ whole genome shotgun (WGS) entry which is preliminary data.</text>
</comment>
<organism evidence="2 3">
    <name type="scientific">Fusarium phyllophilum</name>
    <dbReference type="NCBI Taxonomy" id="47803"/>
    <lineage>
        <taxon>Eukaryota</taxon>
        <taxon>Fungi</taxon>
        <taxon>Dikarya</taxon>
        <taxon>Ascomycota</taxon>
        <taxon>Pezizomycotina</taxon>
        <taxon>Sordariomycetes</taxon>
        <taxon>Hypocreomycetidae</taxon>
        <taxon>Hypocreales</taxon>
        <taxon>Nectriaceae</taxon>
        <taxon>Fusarium</taxon>
        <taxon>Fusarium fujikuroi species complex</taxon>
    </lineage>
</organism>
<dbReference type="Proteomes" id="UP000582016">
    <property type="component" value="Unassembled WGS sequence"/>
</dbReference>